<dbReference type="Proteomes" id="UP000326949">
    <property type="component" value="Segment"/>
</dbReference>
<dbReference type="EMBL" id="MN234183">
    <property type="protein sequence ID" value="QFG09958.1"/>
    <property type="molecule type" value="Genomic_DNA"/>
</dbReference>
<keyword evidence="1" id="KW-0175">Coiled coil</keyword>
<evidence type="ECO:0000313" key="3">
    <source>
        <dbReference type="EMBL" id="QFG09958.1"/>
    </source>
</evidence>
<proteinExistence type="predicted"/>
<organism evidence="3 4">
    <name type="scientific">Mycobacterium phage Antsirabe</name>
    <dbReference type="NCBI Taxonomy" id="2575610"/>
    <lineage>
        <taxon>Viruses</taxon>
        <taxon>Duplodnaviria</taxon>
        <taxon>Heunggongvirae</taxon>
        <taxon>Uroviricota</taxon>
        <taxon>Caudoviricetes</taxon>
        <taxon>Gclasvirinae</taxon>
        <taxon>Antsirabevirus</taxon>
        <taxon>Antsirabevirus antsirabe</taxon>
    </lineage>
</organism>
<feature type="compositionally biased region" description="Basic and acidic residues" evidence="2">
    <location>
        <begin position="667"/>
        <end position="676"/>
    </location>
</feature>
<feature type="region of interest" description="Disordered" evidence="2">
    <location>
        <begin position="511"/>
        <end position="540"/>
    </location>
</feature>
<evidence type="ECO:0000313" key="4">
    <source>
        <dbReference type="Proteomes" id="UP000326949"/>
    </source>
</evidence>
<evidence type="ECO:0000256" key="1">
    <source>
        <dbReference type="SAM" id="Coils"/>
    </source>
</evidence>
<feature type="region of interest" description="Disordered" evidence="2">
    <location>
        <begin position="710"/>
        <end position="733"/>
    </location>
</feature>
<name>A0A5J6THS9_9CAUD</name>
<dbReference type="SUPFAM" id="SSF58104">
    <property type="entry name" value="Methyl-accepting chemotaxis protein (MCP) signaling domain"/>
    <property type="match status" value="1"/>
</dbReference>
<feature type="compositionally biased region" description="Basic and acidic residues" evidence="2">
    <location>
        <begin position="511"/>
        <end position="534"/>
    </location>
</feature>
<sequence length="968" mass="105781">MATGAPEFQGALVRLADALGREAKKITKALARLDQRDAMRYVSDAYPEIASPYLATAGDFAATWYEDQPTTADEAFYASPADLPDVEQLAANGRWALTQPNPGNALVGSSRRQMFNQARETILNNAEQEPGTRWVRHARAGACGFCRMLATRALTEGHGGAPGLYRTEETASQTPHRKFEVGHDFCRCIVVPLRPGAEYVPPDYLPQWLDDYYAVSRDEDGRLLPPATIAARMEAIGRERQDAGDRMRRRPNEQLGPDVVDLDQSALVSARHLTERNAARADELVAPARDVVKQAKDVAVRTDQVVSKAATVAGVVKQVVDFADALLGDEYPALRVVKKLVDDAERALGSAAVVTGKAATVTRVAERTVRDTAGIAHGAKQIVDDVQHLIDEVQGIAEDARRLADAGRRALDDRGGDGGLWERANRATERAIALHEEATALVDRARAGVESATNLVGAVGEIPTKVTAPIRDVRSLANHVQDVANAAQMAGADARVAANTIRQALDALDGRDRRRRDDDEQRAPIRVRSERLDQPAELEQEPLDVEVVELDDAEASDRQLAIERAPAQLALERAPAEIVTANDAPAVTTPTAGAIADWLEAEDEHFAALERIRAADAVAENLEQRPAETPDPIAAGVPLDVLEPDEAPAEIRTKGDQLRAALAEAKRLQAEPDTRKTAQGNSKAAAAKRSQRQFTRRKAVEDAQAALDAAIADGTADEPIAAPKPKRKTGRKPADVEAELRAAGDAAIQKAVDAFEAACATGDDEAIEYAATVMDAVERAEMDRRAKADEQLAKLAEKNERLRARRQAEREAEQQAIFDEIAELVDDDATIEDYHQAEAEVVARRTGRAVQDVLVSIRKREFMRSAEVSGDGFEDTLRAVFRYEVHKAYQLAEAETNGVMVRRQYEGKFDPLQLWYCSDAQARKVMSEEMAAWFDANGRITLPVMRQMVLDGDDNFARRTVQNQDYLQ</sequence>
<reference evidence="3 4" key="1">
    <citation type="submission" date="2019-07" db="EMBL/GenBank/DDBJ databases">
        <authorList>
            <person name="Divens A.M."/>
            <person name="Garlena R.A."/>
            <person name="Russell D.A."/>
            <person name="Pope W.H."/>
            <person name="Jacobs-Sera D."/>
            <person name="Hatfull G.F."/>
        </authorList>
    </citation>
    <scope>NUCLEOTIDE SEQUENCE [LARGE SCALE GENOMIC DNA]</scope>
</reference>
<dbReference type="KEGG" id="vg:63926034"/>
<keyword evidence="4" id="KW-1185">Reference proteome</keyword>
<dbReference type="GeneID" id="63926034"/>
<accession>A0A5J6THS9</accession>
<evidence type="ECO:0000256" key="2">
    <source>
        <dbReference type="SAM" id="MobiDB-lite"/>
    </source>
</evidence>
<feature type="region of interest" description="Disordered" evidence="2">
    <location>
        <begin position="667"/>
        <end position="696"/>
    </location>
</feature>
<dbReference type="RefSeq" id="YP_010051544.1">
    <property type="nucleotide sequence ID" value="NC_054444.1"/>
</dbReference>
<protein>
    <submittedName>
        <fullName evidence="3">MuF-like minor capsid protein</fullName>
    </submittedName>
</protein>
<feature type="coiled-coil region" evidence="1">
    <location>
        <begin position="785"/>
        <end position="815"/>
    </location>
</feature>
<dbReference type="Pfam" id="PF25310">
    <property type="entry name" value="VG15"/>
    <property type="match status" value="1"/>
</dbReference>
<dbReference type="InterPro" id="IPR057369">
    <property type="entry name" value="VG15"/>
</dbReference>
<gene>
    <name evidence="3" type="primary">4</name>
    <name evidence="3" type="ORF">PBI_ANTSIRABE_4</name>
</gene>